<proteinExistence type="predicted"/>
<dbReference type="Proteomes" id="UP000057043">
    <property type="component" value="Unassembled WGS sequence"/>
</dbReference>
<name>A0A101IKL7_9EURY</name>
<gene>
    <name evidence="1" type="ORF">XD72_1318</name>
    <name evidence="2" type="ORF">XE07_0968</name>
</gene>
<dbReference type="EMBL" id="LGFT01000028">
    <property type="protein sequence ID" value="KUK44318.1"/>
    <property type="molecule type" value="Genomic_DNA"/>
</dbReference>
<dbReference type="Proteomes" id="UP000053961">
    <property type="component" value="Unassembled WGS sequence"/>
</dbReference>
<accession>A0A101IKL7</accession>
<reference evidence="2" key="1">
    <citation type="journal article" date="2015" name="MBio">
        <title>Genome-resolved metagenomic analysis reveals roles for candidate phyla and other microbial community members in biogeochemical transformations in oil reservoirs.</title>
        <authorList>
            <person name="Hu P."/>
            <person name="Tom L."/>
            <person name="Singh A."/>
            <person name="Thomas B.C."/>
            <person name="Baker B.J."/>
            <person name="Piceno Y.M."/>
            <person name="Andersen G.L."/>
            <person name="Banfield J.F."/>
        </authorList>
    </citation>
    <scope>NUCLEOTIDE SEQUENCE [LARGE SCALE GENOMIC DNA]</scope>
    <source>
        <strain evidence="2">56_747</strain>
    </source>
</reference>
<evidence type="ECO:0000313" key="2">
    <source>
        <dbReference type="EMBL" id="KUK96615.1"/>
    </source>
</evidence>
<evidence type="ECO:0000313" key="3">
    <source>
        <dbReference type="Proteomes" id="UP000053961"/>
    </source>
</evidence>
<reference evidence="3 4" key="2">
    <citation type="journal article" date="2015" name="MBio">
        <title>Genome-Resolved Metagenomic Analysis Reveals Roles for Candidate Phyla and Other Microbial Community Members in Biogeochemical Transformations in Oil Reservoirs.</title>
        <authorList>
            <person name="Hu P."/>
            <person name="Tom L."/>
            <person name="Singh A."/>
            <person name="Thomas B.C."/>
            <person name="Baker B.J."/>
            <person name="Piceno Y.M."/>
            <person name="Andersen G.L."/>
            <person name="Banfield J.F."/>
        </authorList>
    </citation>
    <scope>NUCLEOTIDE SEQUENCE [LARGE SCALE GENOMIC DNA]</scope>
    <source>
        <strain evidence="1">57_489</strain>
    </source>
</reference>
<sequence length="322" mass="34613">MRSVFRGVLGPGLGALLLMSLVGEGLAFPLGGCGGGGDEIMAKDPCFVFCQIAHMGHPGERPPVLISIVRSERGIAFGPENETLSVRLQVERARGIDPSEVRRLLGENRTLGEIKAEIEGDDGAYSYRGNIRLDHAHYLLENLNLTSEGRKSTLVADLMEPVWGAIPTAPGPDHEIAGTVSIETRHREDGSSIGVGTLLILGGPRAGSYLVILDSSVGRGCRMESCPAWIGDLEGLEAGYIRPQGGVPSFFAWSGPEIRDPFLEMILTSPGCLGCPLEPDRHFIISWDLRRGGPWAGLPEGGSWADPRWWPRETLQTIASGT</sequence>
<dbReference type="EMBL" id="LGHB01000010">
    <property type="protein sequence ID" value="KUK96615.1"/>
    <property type="molecule type" value="Genomic_DNA"/>
</dbReference>
<dbReference type="AlphaFoldDB" id="A0A101IKL7"/>
<comment type="caution">
    <text evidence="2">The sequence shown here is derived from an EMBL/GenBank/DDBJ whole genome shotgun (WGS) entry which is preliminary data.</text>
</comment>
<protein>
    <submittedName>
        <fullName evidence="2">Uncharacterized protein</fullName>
    </submittedName>
</protein>
<evidence type="ECO:0000313" key="4">
    <source>
        <dbReference type="Proteomes" id="UP000057043"/>
    </source>
</evidence>
<organism evidence="2 3">
    <name type="scientific">Methanothrix harundinacea</name>
    <dbReference type="NCBI Taxonomy" id="301375"/>
    <lineage>
        <taxon>Archaea</taxon>
        <taxon>Methanobacteriati</taxon>
        <taxon>Methanobacteriota</taxon>
        <taxon>Stenosarchaea group</taxon>
        <taxon>Methanomicrobia</taxon>
        <taxon>Methanotrichales</taxon>
        <taxon>Methanotrichaceae</taxon>
        <taxon>Methanothrix</taxon>
    </lineage>
</organism>
<dbReference type="PATRIC" id="fig|301375.6.peg.2350"/>
<evidence type="ECO:0000313" key="1">
    <source>
        <dbReference type="EMBL" id="KUK44318.1"/>
    </source>
</evidence>